<sequence>MSTPLNPNQTLTSDVQYAVLRLLPGQELLQQLDAWLQQQQVGAAFIASAVGSLSVANLRFAAQPEGCVLTEPFEVHALSGTLDADCSHLHISLSNAQGQMVGGHVLSGCVVRTTLELVIGILPALKFERRHCHLSGYPELSTSKLNTDSRV</sequence>
<dbReference type="PANTHER" id="PTHR34988">
    <property type="entry name" value="PROTEIN, PUTATIVE-RELATED"/>
    <property type="match status" value="1"/>
</dbReference>
<dbReference type="KEGG" id="fes:HER31_18530"/>
<dbReference type="Gene3D" id="3.30.1330.80">
    <property type="entry name" value="Hypothetical protein, similar to alpha- acetolactate decarboxylase, domain 2"/>
    <property type="match status" value="1"/>
</dbReference>
<dbReference type="CDD" id="cd11378">
    <property type="entry name" value="DUF296"/>
    <property type="match status" value="1"/>
</dbReference>
<feature type="domain" description="PPC" evidence="1">
    <location>
        <begin position="12"/>
        <end position="143"/>
    </location>
</feature>
<evidence type="ECO:0000313" key="3">
    <source>
        <dbReference type="Proteomes" id="UP000501602"/>
    </source>
</evidence>
<protein>
    <submittedName>
        <fullName evidence="2">DUF296 domain-containing protein</fullName>
    </submittedName>
</protein>
<dbReference type="RefSeq" id="WP_168662953.1">
    <property type="nucleotide sequence ID" value="NZ_CP051180.1"/>
</dbReference>
<dbReference type="InterPro" id="IPR005175">
    <property type="entry name" value="PPC_dom"/>
</dbReference>
<accession>A0A6H1UJB4</accession>
<dbReference type="SUPFAM" id="SSF117856">
    <property type="entry name" value="AF0104/ALDC/Ptd012-like"/>
    <property type="match status" value="1"/>
</dbReference>
<dbReference type="Pfam" id="PF03479">
    <property type="entry name" value="PCC"/>
    <property type="match status" value="1"/>
</dbReference>
<proteinExistence type="predicted"/>
<gene>
    <name evidence="2" type="ORF">HER31_18530</name>
</gene>
<keyword evidence="3" id="KW-1185">Reference proteome</keyword>
<dbReference type="EMBL" id="CP051180">
    <property type="protein sequence ID" value="QIZ78719.1"/>
    <property type="molecule type" value="Genomic_DNA"/>
</dbReference>
<evidence type="ECO:0000259" key="1">
    <source>
        <dbReference type="PROSITE" id="PS51742"/>
    </source>
</evidence>
<organism evidence="2 3">
    <name type="scientific">Ferrimonas lipolytica</name>
    <dbReference type="NCBI Taxonomy" id="2724191"/>
    <lineage>
        <taxon>Bacteria</taxon>
        <taxon>Pseudomonadati</taxon>
        <taxon>Pseudomonadota</taxon>
        <taxon>Gammaproteobacteria</taxon>
        <taxon>Alteromonadales</taxon>
        <taxon>Ferrimonadaceae</taxon>
        <taxon>Ferrimonas</taxon>
    </lineage>
</organism>
<evidence type="ECO:0000313" key="2">
    <source>
        <dbReference type="EMBL" id="QIZ78719.1"/>
    </source>
</evidence>
<reference evidence="2 3" key="1">
    <citation type="submission" date="2020-04" db="EMBL/GenBank/DDBJ databases">
        <title>Ferrimonas sp. S7 isolated from sea water.</title>
        <authorList>
            <person name="Bae S.S."/>
            <person name="Baek K."/>
        </authorList>
    </citation>
    <scope>NUCLEOTIDE SEQUENCE [LARGE SCALE GENOMIC DNA]</scope>
    <source>
        <strain evidence="2 3">S7</strain>
    </source>
</reference>
<dbReference type="PANTHER" id="PTHR34988:SF1">
    <property type="entry name" value="DNA-BINDING PROTEIN"/>
    <property type="match status" value="1"/>
</dbReference>
<dbReference type="AlphaFoldDB" id="A0A6H1UJB4"/>
<dbReference type="Proteomes" id="UP000501602">
    <property type="component" value="Chromosome"/>
</dbReference>
<dbReference type="PROSITE" id="PS51742">
    <property type="entry name" value="PPC"/>
    <property type="match status" value="1"/>
</dbReference>
<name>A0A6H1UJB4_9GAMM</name>